<dbReference type="PANTHER" id="PTHR43249">
    <property type="entry name" value="UDP-N-ACETYL-2-AMINO-2-DEOXY-D-GLUCURONATE OXIDASE"/>
    <property type="match status" value="1"/>
</dbReference>
<evidence type="ECO:0000313" key="3">
    <source>
        <dbReference type="EMBL" id="GMK58865.1"/>
    </source>
</evidence>
<evidence type="ECO:0008006" key="5">
    <source>
        <dbReference type="Google" id="ProtNLM"/>
    </source>
</evidence>
<sequence>MALRTTLPLRLLARPLTTYAPPLALLQHQLQHQHQYHFRGLRTSTPAPVSSTLSAWDGGKAEPPECGINVDMPVRMDTAPAPPPGDDFHVAMVGAGNIMFGSKAGPWNHSVRLEHKLGPRLKVVALIDPDTARAKSVLETKCASFVESAYKDTKVFPNIGEYARWIEEEGGTKPRAIIVGTPPAFRGGVAGGRNLELQLLEHFPAAGYLIEKPVSTAPIDEVKHVAGRLVQNQNVISVGYMLRYLRCVQKMKQIIHDNNLTIMATNARYSAAYQSIDKPAWWDKSKDMGPVIEQGTHFCDLSRYLGGDIDIATVAAYSVEHDERPGKLSAIPVNEDAIAPDQRIPRITSAVWKYAGGAVGSFTHTVALQGTLYDCELEVWADGFHMRLVDPYNAPQLLVRRPGEDHSELHQFNDDDPFFSEMSAFIDAVEGRPDAHILSSFEDATKSYELTWAIRLASEKSAAMRRAAAAKA</sequence>
<accession>A0AAD3YD65</accession>
<dbReference type="InterPro" id="IPR013944">
    <property type="entry name" value="OxRdtase_put_C"/>
</dbReference>
<comment type="caution">
    <text evidence="3">The sequence shown here is derived from an EMBL/GenBank/DDBJ whole genome shotgun (WGS) entry which is preliminary data.</text>
</comment>
<dbReference type="InterPro" id="IPR000683">
    <property type="entry name" value="Gfo/Idh/MocA-like_OxRdtase_N"/>
</dbReference>
<gene>
    <name evidence="3" type="ORF">CspeluHIS016_0603070</name>
</gene>
<protein>
    <recommendedName>
        <fullName evidence="5">NAD(P)-binding protein</fullName>
    </recommendedName>
</protein>
<dbReference type="SUPFAM" id="SSF51735">
    <property type="entry name" value="NAD(P)-binding Rossmann-fold domains"/>
    <property type="match status" value="1"/>
</dbReference>
<dbReference type="EMBL" id="BTCM01000006">
    <property type="protein sequence ID" value="GMK58865.1"/>
    <property type="molecule type" value="Genomic_DNA"/>
</dbReference>
<feature type="domain" description="Gfo/Idh/MocA-like oxidoreductase N-terminal" evidence="1">
    <location>
        <begin position="88"/>
        <end position="240"/>
    </location>
</feature>
<dbReference type="GO" id="GO:0000166">
    <property type="term" value="F:nucleotide binding"/>
    <property type="evidence" value="ECO:0007669"/>
    <property type="project" value="InterPro"/>
</dbReference>
<dbReference type="PANTHER" id="PTHR43249:SF1">
    <property type="entry name" value="D-GLUCOSIDE 3-DEHYDROGENASE"/>
    <property type="match status" value="1"/>
</dbReference>
<reference evidence="3" key="2">
    <citation type="submission" date="2023-06" db="EMBL/GenBank/DDBJ databases">
        <authorList>
            <person name="Kobayashi Y."/>
            <person name="Kayamori A."/>
            <person name="Aoki K."/>
            <person name="Shiwa Y."/>
            <person name="Fujita N."/>
            <person name="Sugita T."/>
            <person name="Iwasaki W."/>
            <person name="Tanaka N."/>
            <person name="Takashima M."/>
        </authorList>
    </citation>
    <scope>NUCLEOTIDE SEQUENCE</scope>
    <source>
        <strain evidence="3">HIS016</strain>
    </source>
</reference>
<name>A0AAD3YD65_9TREE</name>
<organism evidence="3 4">
    <name type="scientific">Cutaneotrichosporon spelunceum</name>
    <dbReference type="NCBI Taxonomy" id="1672016"/>
    <lineage>
        <taxon>Eukaryota</taxon>
        <taxon>Fungi</taxon>
        <taxon>Dikarya</taxon>
        <taxon>Basidiomycota</taxon>
        <taxon>Agaricomycotina</taxon>
        <taxon>Tremellomycetes</taxon>
        <taxon>Trichosporonales</taxon>
        <taxon>Trichosporonaceae</taxon>
        <taxon>Cutaneotrichosporon</taxon>
    </lineage>
</organism>
<dbReference type="Gene3D" id="3.30.360.10">
    <property type="entry name" value="Dihydrodipicolinate Reductase, domain 2"/>
    <property type="match status" value="1"/>
</dbReference>
<proteinExistence type="predicted"/>
<evidence type="ECO:0000259" key="1">
    <source>
        <dbReference type="Pfam" id="PF01408"/>
    </source>
</evidence>
<dbReference type="InterPro" id="IPR052515">
    <property type="entry name" value="Gfo/Idh/MocA_Oxidoreductase"/>
</dbReference>
<dbReference type="Proteomes" id="UP001222932">
    <property type="component" value="Unassembled WGS sequence"/>
</dbReference>
<reference evidence="3" key="1">
    <citation type="journal article" date="2023" name="BMC Genomics">
        <title>Chromosome-level genome assemblies of Cutaneotrichosporon spp. (Trichosporonales, Basidiomycota) reveal imbalanced evolution between nucleotide sequences and chromosome synteny.</title>
        <authorList>
            <person name="Kobayashi Y."/>
            <person name="Kayamori A."/>
            <person name="Aoki K."/>
            <person name="Shiwa Y."/>
            <person name="Matsutani M."/>
            <person name="Fujita N."/>
            <person name="Sugita T."/>
            <person name="Iwasaki W."/>
            <person name="Tanaka N."/>
            <person name="Takashima M."/>
        </authorList>
    </citation>
    <scope>NUCLEOTIDE SEQUENCE</scope>
    <source>
        <strain evidence="3">HIS016</strain>
    </source>
</reference>
<evidence type="ECO:0000313" key="4">
    <source>
        <dbReference type="Proteomes" id="UP001222932"/>
    </source>
</evidence>
<dbReference type="SUPFAM" id="SSF55347">
    <property type="entry name" value="Glyceraldehyde-3-phosphate dehydrogenase-like, C-terminal domain"/>
    <property type="match status" value="1"/>
</dbReference>
<keyword evidence="4" id="KW-1185">Reference proteome</keyword>
<evidence type="ECO:0000259" key="2">
    <source>
        <dbReference type="Pfam" id="PF08635"/>
    </source>
</evidence>
<dbReference type="AlphaFoldDB" id="A0AAD3YD65"/>
<dbReference type="InterPro" id="IPR036291">
    <property type="entry name" value="NAD(P)-bd_dom_sf"/>
</dbReference>
<dbReference type="Pfam" id="PF01408">
    <property type="entry name" value="GFO_IDH_MocA"/>
    <property type="match status" value="1"/>
</dbReference>
<feature type="domain" description="Oxidoreductase putative C-terminal" evidence="2">
    <location>
        <begin position="243"/>
        <end position="384"/>
    </location>
</feature>
<dbReference type="Gene3D" id="3.40.50.720">
    <property type="entry name" value="NAD(P)-binding Rossmann-like Domain"/>
    <property type="match status" value="1"/>
</dbReference>
<dbReference type="Pfam" id="PF08635">
    <property type="entry name" value="ox_reductase_C"/>
    <property type="match status" value="1"/>
</dbReference>